<dbReference type="PROSITE" id="PS00093">
    <property type="entry name" value="N4_MTASE"/>
    <property type="match status" value="1"/>
</dbReference>
<dbReference type="InterPro" id="IPR001091">
    <property type="entry name" value="RM_Methyltransferase"/>
</dbReference>
<sequence>MQTTHRIIFENSKNMKELSSNSVNLIVTSPPYPMITMWDEMFSRQNQEIHKALNNQDGLLAFELMHKELDEVWNQSWRVLKKGSFACINIGDAARTLNGNFALYPNHSRIISHMLGIGFTVLPEILWRKQTNAPNKFMGSGMLPAGAYVTLEHEFILIFRKGEKREFKQPIEKKERRKSSYFWEERNTWFSDIWTDLKGRSQNLFDSTTRKRSAAFPFELPYRLINMFSVKGDTVLDPFLGIGTTSYAAMAACRNSVGYELESGFKDLIFSGTDTIVPYSNECITKRIDSHLNFIKQRSKENKECRHVNQNYNFQVITKQEKDMILNRLISVDKYNDLIEVHYSDGVTRNS</sequence>
<evidence type="ECO:0000256" key="3">
    <source>
        <dbReference type="ARBA" id="ARBA00022679"/>
    </source>
</evidence>
<evidence type="ECO:0000256" key="2">
    <source>
        <dbReference type="ARBA" id="ARBA00022603"/>
    </source>
</evidence>
<comment type="catalytic activity">
    <reaction evidence="7">
        <text>a 2'-deoxycytidine in DNA + S-adenosyl-L-methionine = an N(4)-methyl-2'-deoxycytidine in DNA + S-adenosyl-L-homocysteine + H(+)</text>
        <dbReference type="Rhea" id="RHEA:16857"/>
        <dbReference type="Rhea" id="RHEA-COMP:11369"/>
        <dbReference type="Rhea" id="RHEA-COMP:13674"/>
        <dbReference type="ChEBI" id="CHEBI:15378"/>
        <dbReference type="ChEBI" id="CHEBI:57856"/>
        <dbReference type="ChEBI" id="CHEBI:59789"/>
        <dbReference type="ChEBI" id="CHEBI:85452"/>
        <dbReference type="ChEBI" id="CHEBI:137933"/>
        <dbReference type="EC" id="2.1.1.113"/>
    </reaction>
</comment>
<evidence type="ECO:0000256" key="8">
    <source>
        <dbReference type="RuleBase" id="RU362026"/>
    </source>
</evidence>
<dbReference type="RefSeq" id="WP_207690098.1">
    <property type="nucleotide sequence ID" value="NZ_CP061799.1"/>
</dbReference>
<proteinExistence type="inferred from homology"/>
<keyword evidence="6" id="KW-0238">DNA-binding</keyword>
<feature type="domain" description="DNA methylase N-4/N-6" evidence="9">
    <location>
        <begin position="23"/>
        <end position="269"/>
    </location>
</feature>
<name>A0A975GEK1_9BACT</name>
<evidence type="ECO:0000256" key="1">
    <source>
        <dbReference type="ARBA" id="ARBA00010203"/>
    </source>
</evidence>
<accession>A0A975GEK1</accession>
<organism evidence="10 11">
    <name type="scientific">Desulfonema limicola</name>
    <dbReference type="NCBI Taxonomy" id="45656"/>
    <lineage>
        <taxon>Bacteria</taxon>
        <taxon>Pseudomonadati</taxon>
        <taxon>Thermodesulfobacteriota</taxon>
        <taxon>Desulfobacteria</taxon>
        <taxon>Desulfobacterales</taxon>
        <taxon>Desulfococcaceae</taxon>
        <taxon>Desulfonema</taxon>
    </lineage>
</organism>
<dbReference type="GO" id="GO:0015667">
    <property type="term" value="F:site-specific DNA-methyltransferase (cytosine-N4-specific) activity"/>
    <property type="evidence" value="ECO:0007669"/>
    <property type="project" value="UniProtKB-EC"/>
</dbReference>
<dbReference type="GO" id="GO:0003677">
    <property type="term" value="F:DNA binding"/>
    <property type="evidence" value="ECO:0007669"/>
    <property type="project" value="UniProtKB-KW"/>
</dbReference>
<protein>
    <recommendedName>
        <fullName evidence="8">Methyltransferase</fullName>
        <ecNumber evidence="8">2.1.1.-</ecNumber>
    </recommendedName>
</protein>
<dbReference type="REBASE" id="472768">
    <property type="entry name" value="M.Dli5ac10ORF4270P"/>
</dbReference>
<dbReference type="InterPro" id="IPR002941">
    <property type="entry name" value="DNA_methylase_N4/N6"/>
</dbReference>
<keyword evidence="5" id="KW-0680">Restriction system</keyword>
<dbReference type="GO" id="GO:0032259">
    <property type="term" value="P:methylation"/>
    <property type="evidence" value="ECO:0007669"/>
    <property type="project" value="UniProtKB-KW"/>
</dbReference>
<comment type="similarity">
    <text evidence="1">Belongs to the N(4)/N(6)-methyltransferase family. N(4) subfamily.</text>
</comment>
<dbReference type="GO" id="GO:0009307">
    <property type="term" value="P:DNA restriction-modification system"/>
    <property type="evidence" value="ECO:0007669"/>
    <property type="project" value="UniProtKB-KW"/>
</dbReference>
<dbReference type="EC" id="2.1.1.-" evidence="8"/>
<dbReference type="Gene3D" id="3.40.50.150">
    <property type="entry name" value="Vaccinia Virus protein VP39"/>
    <property type="match status" value="1"/>
</dbReference>
<keyword evidence="4" id="KW-0949">S-adenosyl-L-methionine</keyword>
<keyword evidence="2 10" id="KW-0489">Methyltransferase</keyword>
<dbReference type="InterPro" id="IPR017985">
    <property type="entry name" value="MeTrfase_CN4_CS"/>
</dbReference>
<dbReference type="Proteomes" id="UP000663720">
    <property type="component" value="Chromosome"/>
</dbReference>
<dbReference type="InterPro" id="IPR029063">
    <property type="entry name" value="SAM-dependent_MTases_sf"/>
</dbReference>
<evidence type="ECO:0000256" key="5">
    <source>
        <dbReference type="ARBA" id="ARBA00022747"/>
    </source>
</evidence>
<evidence type="ECO:0000256" key="6">
    <source>
        <dbReference type="ARBA" id="ARBA00023125"/>
    </source>
</evidence>
<gene>
    <name evidence="10" type="ORF">dnl_04270</name>
</gene>
<keyword evidence="11" id="KW-1185">Reference proteome</keyword>
<dbReference type="KEGG" id="dli:dnl_04270"/>
<dbReference type="GO" id="GO:0008170">
    <property type="term" value="F:N-methyltransferase activity"/>
    <property type="evidence" value="ECO:0007669"/>
    <property type="project" value="InterPro"/>
</dbReference>
<evidence type="ECO:0000259" key="9">
    <source>
        <dbReference type="Pfam" id="PF01555"/>
    </source>
</evidence>
<dbReference type="EMBL" id="CP061799">
    <property type="protein sequence ID" value="QTA78210.1"/>
    <property type="molecule type" value="Genomic_DNA"/>
</dbReference>
<keyword evidence="3" id="KW-0808">Transferase</keyword>
<evidence type="ECO:0000313" key="11">
    <source>
        <dbReference type="Proteomes" id="UP000663720"/>
    </source>
</evidence>
<evidence type="ECO:0000313" key="10">
    <source>
        <dbReference type="EMBL" id="QTA78210.1"/>
    </source>
</evidence>
<evidence type="ECO:0000256" key="4">
    <source>
        <dbReference type="ARBA" id="ARBA00022691"/>
    </source>
</evidence>
<dbReference type="PRINTS" id="PR00508">
    <property type="entry name" value="S21N4MTFRASE"/>
</dbReference>
<dbReference type="Pfam" id="PF01555">
    <property type="entry name" value="N6_N4_Mtase"/>
    <property type="match status" value="1"/>
</dbReference>
<reference evidence="10" key="1">
    <citation type="journal article" date="2021" name="Microb. Physiol.">
        <title>Proteogenomic Insights into the Physiology of Marine, Sulfate-Reducing, Filamentous Desulfonema limicola and Desulfonema magnum.</title>
        <authorList>
            <person name="Schnaars V."/>
            <person name="Wohlbrand L."/>
            <person name="Scheve S."/>
            <person name="Hinrichs C."/>
            <person name="Reinhardt R."/>
            <person name="Rabus R."/>
        </authorList>
    </citation>
    <scope>NUCLEOTIDE SEQUENCE</scope>
    <source>
        <strain evidence="10">5ac10</strain>
    </source>
</reference>
<evidence type="ECO:0000256" key="7">
    <source>
        <dbReference type="ARBA" id="ARBA00049120"/>
    </source>
</evidence>
<dbReference type="AlphaFoldDB" id="A0A975GEK1"/>
<dbReference type="SUPFAM" id="SSF53335">
    <property type="entry name" value="S-adenosyl-L-methionine-dependent methyltransferases"/>
    <property type="match status" value="1"/>
</dbReference>